<feature type="transmembrane region" description="Helical" evidence="12">
    <location>
        <begin position="234"/>
        <end position="253"/>
    </location>
</feature>
<evidence type="ECO:0000313" key="15">
    <source>
        <dbReference type="Proteomes" id="UP000054877"/>
    </source>
</evidence>
<dbReference type="Pfam" id="PF00487">
    <property type="entry name" value="FA_desaturase"/>
    <property type="match status" value="1"/>
</dbReference>
<comment type="similarity">
    <text evidence="2">Belongs to the fatty acid desaturase type 1 family. AlkB subfamily.</text>
</comment>
<dbReference type="Proteomes" id="UP000054877">
    <property type="component" value="Unassembled WGS sequence"/>
</dbReference>
<evidence type="ECO:0000256" key="1">
    <source>
        <dbReference type="ARBA" id="ARBA00004429"/>
    </source>
</evidence>
<comment type="caution">
    <text evidence="14">The sequence shown here is derived from an EMBL/GenBank/DDBJ whole genome shotgun (WGS) entry which is preliminary data.</text>
</comment>
<evidence type="ECO:0000256" key="2">
    <source>
        <dbReference type="ARBA" id="ARBA00010823"/>
    </source>
</evidence>
<name>A0A0W0ZA42_LEGSP</name>
<dbReference type="EMBL" id="LNYX01000003">
    <property type="protein sequence ID" value="KTD65980.1"/>
    <property type="molecule type" value="Genomic_DNA"/>
</dbReference>
<organism evidence="14 15">
    <name type="scientific">Legionella spiritensis</name>
    <dbReference type="NCBI Taxonomy" id="452"/>
    <lineage>
        <taxon>Bacteria</taxon>
        <taxon>Pseudomonadati</taxon>
        <taxon>Pseudomonadota</taxon>
        <taxon>Gammaproteobacteria</taxon>
        <taxon>Legionellales</taxon>
        <taxon>Legionellaceae</taxon>
        <taxon>Legionella</taxon>
    </lineage>
</organism>
<dbReference type="PATRIC" id="fig|452.5.peg.295"/>
<feature type="transmembrane region" description="Helical" evidence="12">
    <location>
        <begin position="68"/>
        <end position="91"/>
    </location>
</feature>
<feature type="domain" description="Fatty acid desaturase" evidence="13">
    <location>
        <begin position="100"/>
        <end position="325"/>
    </location>
</feature>
<dbReference type="STRING" id="452.Lspi_0269"/>
<keyword evidence="6" id="KW-0479">Metal-binding</keyword>
<dbReference type="GO" id="GO:0006629">
    <property type="term" value="P:lipid metabolic process"/>
    <property type="evidence" value="ECO:0007669"/>
    <property type="project" value="InterPro"/>
</dbReference>
<reference evidence="14 15" key="1">
    <citation type="submission" date="2015-11" db="EMBL/GenBank/DDBJ databases">
        <title>Genomic analysis of 38 Legionella species identifies large and diverse effector repertoires.</title>
        <authorList>
            <person name="Burstein D."/>
            <person name="Amaro F."/>
            <person name="Zusman T."/>
            <person name="Lifshitz Z."/>
            <person name="Cohen O."/>
            <person name="Gilbert J.A."/>
            <person name="Pupko T."/>
            <person name="Shuman H.A."/>
            <person name="Segal G."/>
        </authorList>
    </citation>
    <scope>NUCLEOTIDE SEQUENCE [LARGE SCALE GENOMIC DNA]</scope>
    <source>
        <strain evidence="14 15">Mt.St.Helens-9</strain>
    </source>
</reference>
<dbReference type="EC" id="1.14.15.3" evidence="14"/>
<proteinExistence type="inferred from homology"/>
<feature type="transmembrane region" description="Helical" evidence="12">
    <location>
        <begin position="210"/>
        <end position="228"/>
    </location>
</feature>
<dbReference type="PANTHER" id="PTHR38674">
    <property type="entry name" value="ALKANE 1-MONOOXYGENASE 1"/>
    <property type="match status" value="1"/>
</dbReference>
<evidence type="ECO:0000256" key="6">
    <source>
        <dbReference type="ARBA" id="ARBA00022723"/>
    </source>
</evidence>
<dbReference type="CDD" id="cd03512">
    <property type="entry name" value="Alkane-hydroxylase"/>
    <property type="match status" value="1"/>
</dbReference>
<evidence type="ECO:0000256" key="9">
    <source>
        <dbReference type="ARBA" id="ARBA00023004"/>
    </source>
</evidence>
<evidence type="ECO:0000256" key="4">
    <source>
        <dbReference type="ARBA" id="ARBA00022519"/>
    </source>
</evidence>
<evidence type="ECO:0000256" key="10">
    <source>
        <dbReference type="ARBA" id="ARBA00023033"/>
    </source>
</evidence>
<keyword evidence="4" id="KW-0997">Cell inner membrane</keyword>
<keyword evidence="7 12" id="KW-1133">Transmembrane helix</keyword>
<evidence type="ECO:0000256" key="12">
    <source>
        <dbReference type="SAM" id="Phobius"/>
    </source>
</evidence>
<evidence type="ECO:0000256" key="11">
    <source>
        <dbReference type="ARBA" id="ARBA00023136"/>
    </source>
</evidence>
<dbReference type="AlphaFoldDB" id="A0A0W0ZA42"/>
<gene>
    <name evidence="14" type="ORF">Lspi_0269</name>
</gene>
<evidence type="ECO:0000256" key="5">
    <source>
        <dbReference type="ARBA" id="ARBA00022692"/>
    </source>
</evidence>
<keyword evidence="9" id="KW-0408">Iron</keyword>
<accession>A0A0W0ZA42</accession>
<evidence type="ECO:0000256" key="3">
    <source>
        <dbReference type="ARBA" id="ARBA00022475"/>
    </source>
</evidence>
<dbReference type="OrthoDB" id="4759734at2"/>
<sequence length="359" mass="41006">MTTKKKLSFLIAYSLVFLPIAGFLAGGMYNFLSYIVLFSVVPFMDYWIKDTGNPSPSEEAKLLQDRYFKLITLFYVPIQAGLLIFSVYIITHYDLLWYEWLGFTLSVGLVTGGVGINLSHELMHKNTPLQQFLSKALLSMVCYGHFIIEHVRGHHVRVATPEDAASAQLGDSLYRYLPKTIIGSFKSALHLEQRRLQQKGYSTTSFHNQFWWIFTAPLLIAAGCFWYGGTAALAFFLLQSALAIFLLETINYVEHYGLQRKKLANGRYEKVSPMHSWNANHWLSNMLLFHLQRHSDHHAHGARPYQILRHCEESPQLPSGYLGMIILAVIPPLWHAVMDKRALAFRETTFATDKGQLTV</sequence>
<comment type="subcellular location">
    <subcellularLocation>
        <location evidence="1">Cell inner membrane</location>
        <topology evidence="1">Multi-pass membrane protein</topology>
    </subcellularLocation>
</comment>
<keyword evidence="5 12" id="KW-0812">Transmembrane</keyword>
<dbReference type="GO" id="GO:0004497">
    <property type="term" value="F:monooxygenase activity"/>
    <property type="evidence" value="ECO:0007669"/>
    <property type="project" value="UniProtKB-KW"/>
</dbReference>
<keyword evidence="3" id="KW-1003">Cell membrane</keyword>
<keyword evidence="15" id="KW-1185">Reference proteome</keyword>
<evidence type="ECO:0000256" key="7">
    <source>
        <dbReference type="ARBA" id="ARBA00022989"/>
    </source>
</evidence>
<dbReference type="InterPro" id="IPR033885">
    <property type="entry name" value="AlkB/XylM"/>
</dbReference>
<dbReference type="InterPro" id="IPR005804">
    <property type="entry name" value="FA_desaturase_dom"/>
</dbReference>
<keyword evidence="11 12" id="KW-0472">Membrane</keyword>
<protein>
    <submittedName>
        <fullName evidence="14">Alkane monooxygenase</fullName>
        <ecNumber evidence="14">1.14.15.3</ecNumber>
    </submittedName>
</protein>
<evidence type="ECO:0000259" key="13">
    <source>
        <dbReference type="Pfam" id="PF00487"/>
    </source>
</evidence>
<dbReference type="GO" id="GO:0005886">
    <property type="term" value="C:plasma membrane"/>
    <property type="evidence" value="ECO:0007669"/>
    <property type="project" value="UniProtKB-SubCell"/>
</dbReference>
<dbReference type="GO" id="GO:0046872">
    <property type="term" value="F:metal ion binding"/>
    <property type="evidence" value="ECO:0007669"/>
    <property type="project" value="UniProtKB-KW"/>
</dbReference>
<feature type="transmembrane region" description="Helical" evidence="12">
    <location>
        <begin position="97"/>
        <end position="118"/>
    </location>
</feature>
<keyword evidence="8 14" id="KW-0560">Oxidoreductase</keyword>
<keyword evidence="10 14" id="KW-0503">Monooxygenase</keyword>
<dbReference type="RefSeq" id="WP_058482217.1">
    <property type="nucleotide sequence ID" value="NZ_CAAAII010000020.1"/>
</dbReference>
<evidence type="ECO:0000313" key="14">
    <source>
        <dbReference type="EMBL" id="KTD65980.1"/>
    </source>
</evidence>
<dbReference type="PANTHER" id="PTHR38674:SF1">
    <property type="entry name" value="ALKANE 1-MONOOXYGENASE 1"/>
    <property type="match status" value="1"/>
</dbReference>
<evidence type="ECO:0000256" key="8">
    <source>
        <dbReference type="ARBA" id="ARBA00023002"/>
    </source>
</evidence>